<protein>
    <submittedName>
        <fullName evidence="2">Uncharacterized protein</fullName>
    </submittedName>
</protein>
<organism evidence="2 3">
    <name type="scientific">Cryptolaemus montrouzieri</name>
    <dbReference type="NCBI Taxonomy" id="559131"/>
    <lineage>
        <taxon>Eukaryota</taxon>
        <taxon>Metazoa</taxon>
        <taxon>Ecdysozoa</taxon>
        <taxon>Arthropoda</taxon>
        <taxon>Hexapoda</taxon>
        <taxon>Insecta</taxon>
        <taxon>Pterygota</taxon>
        <taxon>Neoptera</taxon>
        <taxon>Endopterygota</taxon>
        <taxon>Coleoptera</taxon>
        <taxon>Polyphaga</taxon>
        <taxon>Cucujiformia</taxon>
        <taxon>Coccinelloidea</taxon>
        <taxon>Coccinellidae</taxon>
        <taxon>Scymninae</taxon>
        <taxon>Scymnini</taxon>
        <taxon>Cryptolaemus</taxon>
    </lineage>
</organism>
<dbReference type="EMBL" id="JABFTP020000185">
    <property type="protein sequence ID" value="KAL3287318.1"/>
    <property type="molecule type" value="Genomic_DNA"/>
</dbReference>
<sequence>MNQKLKKQLRQAGQKVGKPENKRTDKLNAMTKALMEKRRKLWSEGKYTTVEYVEHNKTIKKMIREDLRKHQEEEVEKIRKKNRGLNCLRPQQRKLIITALKDKDGKEERDKE</sequence>
<evidence type="ECO:0000313" key="3">
    <source>
        <dbReference type="Proteomes" id="UP001516400"/>
    </source>
</evidence>
<accession>A0ABD2P9B6</accession>
<evidence type="ECO:0000256" key="1">
    <source>
        <dbReference type="SAM" id="MobiDB-lite"/>
    </source>
</evidence>
<keyword evidence="3" id="KW-1185">Reference proteome</keyword>
<dbReference type="AlphaFoldDB" id="A0ABD2P9B6"/>
<evidence type="ECO:0000313" key="2">
    <source>
        <dbReference type="EMBL" id="KAL3287318.1"/>
    </source>
</evidence>
<proteinExistence type="predicted"/>
<gene>
    <name evidence="2" type="ORF">HHI36_001793</name>
</gene>
<feature type="region of interest" description="Disordered" evidence="1">
    <location>
        <begin position="1"/>
        <end position="25"/>
    </location>
</feature>
<dbReference type="Proteomes" id="UP001516400">
    <property type="component" value="Unassembled WGS sequence"/>
</dbReference>
<comment type="caution">
    <text evidence="2">The sequence shown here is derived from an EMBL/GenBank/DDBJ whole genome shotgun (WGS) entry which is preliminary data.</text>
</comment>
<name>A0ABD2P9B6_9CUCU</name>
<reference evidence="2 3" key="1">
    <citation type="journal article" date="2021" name="BMC Biol.">
        <title>Horizontally acquired antibacterial genes associated with adaptive radiation of ladybird beetles.</title>
        <authorList>
            <person name="Li H.S."/>
            <person name="Tang X.F."/>
            <person name="Huang Y.H."/>
            <person name="Xu Z.Y."/>
            <person name="Chen M.L."/>
            <person name="Du X.Y."/>
            <person name="Qiu B.Y."/>
            <person name="Chen P.T."/>
            <person name="Zhang W."/>
            <person name="Slipinski A."/>
            <person name="Escalona H.E."/>
            <person name="Waterhouse R.M."/>
            <person name="Zwick A."/>
            <person name="Pang H."/>
        </authorList>
    </citation>
    <scope>NUCLEOTIDE SEQUENCE [LARGE SCALE GENOMIC DNA]</scope>
    <source>
        <strain evidence="2">SYSU2018</strain>
    </source>
</reference>